<evidence type="ECO:0000313" key="3">
    <source>
        <dbReference type="Proteomes" id="UP000220922"/>
    </source>
</evidence>
<sequence>MKLHGTIETFPLRELIEMVIYSSVTGMLVILGPGKAGELFFSDGLLYHVKRGEGTGIDALAELFEFHQARFEFISGITSEQETLWGSLTGHLQHAERQAMRWRQIRAYVPDLKLIPTLLQAYETTMPQVGPAHYPVLNEIDGKKNLAEIAEHLGWARIDVAEALVQMNVDGLVDLCKPARVARTKRDEESVTNAKSGLFDRMLARATATHQPDVVPTGPIMREPQNQEEFILKVLRT</sequence>
<dbReference type="RefSeq" id="WP_172451189.1">
    <property type="nucleotide sequence ID" value="NZ_LYXE01000166.1"/>
</dbReference>
<proteinExistence type="predicted"/>
<organism evidence="2 3">
    <name type="scientific">Candidatus Chloroploca asiatica</name>
    <dbReference type="NCBI Taxonomy" id="1506545"/>
    <lineage>
        <taxon>Bacteria</taxon>
        <taxon>Bacillati</taxon>
        <taxon>Chloroflexota</taxon>
        <taxon>Chloroflexia</taxon>
        <taxon>Chloroflexales</taxon>
        <taxon>Chloroflexineae</taxon>
        <taxon>Oscillochloridaceae</taxon>
        <taxon>Candidatus Chloroploca</taxon>
    </lineage>
</organism>
<dbReference type="PANTHER" id="PTHR36304">
    <property type="entry name" value="DOMAIN GTPASE-ACTIVATING PROTEIN, PUTATIVE-RELATED-RELATED"/>
    <property type="match status" value="1"/>
</dbReference>
<dbReference type="Pfam" id="PF14332">
    <property type="entry name" value="DUF4388"/>
    <property type="match status" value="1"/>
</dbReference>
<name>A0A2H3KH61_9CHLR</name>
<accession>A0A2H3KH61</accession>
<dbReference type="PANTHER" id="PTHR36304:SF4">
    <property type="entry name" value="DUF4388 DOMAIN-CONTAINING PROTEIN"/>
    <property type="match status" value="1"/>
</dbReference>
<evidence type="ECO:0000259" key="1">
    <source>
        <dbReference type="Pfam" id="PF14332"/>
    </source>
</evidence>
<gene>
    <name evidence="2" type="ORF">A9Q02_19380</name>
</gene>
<dbReference type="EMBL" id="LYXE01000166">
    <property type="protein sequence ID" value="PDV97083.1"/>
    <property type="molecule type" value="Genomic_DNA"/>
</dbReference>
<comment type="caution">
    <text evidence="2">The sequence shown here is derived from an EMBL/GenBank/DDBJ whole genome shotgun (WGS) entry which is preliminary data.</text>
</comment>
<protein>
    <recommendedName>
        <fullName evidence="1">PatA-like N-terminal domain-containing protein</fullName>
    </recommendedName>
</protein>
<keyword evidence="3" id="KW-1185">Reference proteome</keyword>
<feature type="domain" description="PatA-like N-terminal" evidence="1">
    <location>
        <begin position="4"/>
        <end position="102"/>
    </location>
</feature>
<reference evidence="2 3" key="1">
    <citation type="submission" date="2016-05" db="EMBL/GenBank/DDBJ databases">
        <authorList>
            <person name="Lavstsen T."/>
            <person name="Jespersen J.S."/>
        </authorList>
    </citation>
    <scope>NUCLEOTIDE SEQUENCE [LARGE SCALE GENOMIC DNA]</scope>
    <source>
        <strain evidence="2 3">B7-9</strain>
    </source>
</reference>
<dbReference type="AlphaFoldDB" id="A0A2H3KH61"/>
<evidence type="ECO:0000313" key="2">
    <source>
        <dbReference type="EMBL" id="PDV97083.1"/>
    </source>
</evidence>
<dbReference type="Proteomes" id="UP000220922">
    <property type="component" value="Unassembled WGS sequence"/>
</dbReference>
<dbReference type="InterPro" id="IPR025497">
    <property type="entry name" value="PatA-like_N"/>
</dbReference>